<dbReference type="RefSeq" id="WP_320182472.1">
    <property type="nucleotide sequence ID" value="NZ_CP138332.1"/>
</dbReference>
<protein>
    <submittedName>
        <fullName evidence="7">Glycoside hydrolase family 43 protein</fullName>
    </submittedName>
</protein>
<feature type="signal peptide" evidence="6">
    <location>
        <begin position="1"/>
        <end position="24"/>
    </location>
</feature>
<dbReference type="SUPFAM" id="SSF75005">
    <property type="entry name" value="Arabinanase/levansucrase/invertase"/>
    <property type="match status" value="1"/>
</dbReference>
<gene>
    <name evidence="7" type="ORF">ACFS7Y_05210</name>
</gene>
<keyword evidence="4 5" id="KW-0326">Glycosidase</keyword>
<evidence type="ECO:0000313" key="8">
    <source>
        <dbReference type="Proteomes" id="UP001597525"/>
    </source>
</evidence>
<dbReference type="PANTHER" id="PTHR43301:SF3">
    <property type="entry name" value="ARABINAN ENDO-1,5-ALPHA-L-ARABINOSIDASE A-RELATED"/>
    <property type="match status" value="1"/>
</dbReference>
<dbReference type="CDD" id="cd08983">
    <property type="entry name" value="GH43_Bt3655-like"/>
    <property type="match status" value="1"/>
</dbReference>
<dbReference type="PANTHER" id="PTHR43301">
    <property type="entry name" value="ARABINAN ENDO-1,5-ALPHA-L-ARABINOSIDASE"/>
    <property type="match status" value="1"/>
</dbReference>
<evidence type="ECO:0000313" key="7">
    <source>
        <dbReference type="EMBL" id="MFD2966771.1"/>
    </source>
</evidence>
<organism evidence="7 8">
    <name type="scientific">Sphingobacterium bambusae</name>
    <dbReference type="NCBI Taxonomy" id="662858"/>
    <lineage>
        <taxon>Bacteria</taxon>
        <taxon>Pseudomonadati</taxon>
        <taxon>Bacteroidota</taxon>
        <taxon>Sphingobacteriia</taxon>
        <taxon>Sphingobacteriales</taxon>
        <taxon>Sphingobacteriaceae</taxon>
        <taxon>Sphingobacterium</taxon>
    </lineage>
</organism>
<keyword evidence="6" id="KW-0732">Signal</keyword>
<dbReference type="InterPro" id="IPR023296">
    <property type="entry name" value="Glyco_hydro_beta-prop_sf"/>
</dbReference>
<accession>A0ABW6BBB8</accession>
<dbReference type="Pfam" id="PF04616">
    <property type="entry name" value="Glyco_hydro_43"/>
    <property type="match status" value="1"/>
</dbReference>
<dbReference type="InterPro" id="IPR006710">
    <property type="entry name" value="Glyco_hydro_43"/>
</dbReference>
<evidence type="ECO:0000256" key="5">
    <source>
        <dbReference type="RuleBase" id="RU361187"/>
    </source>
</evidence>
<feature type="chain" id="PRO_5047109586" evidence="6">
    <location>
        <begin position="25"/>
        <end position="347"/>
    </location>
</feature>
<dbReference type="Gene3D" id="2.115.10.20">
    <property type="entry name" value="Glycosyl hydrolase domain, family 43"/>
    <property type="match status" value="1"/>
</dbReference>
<keyword evidence="3 5" id="KW-0378">Hydrolase</keyword>
<evidence type="ECO:0000256" key="6">
    <source>
        <dbReference type="SAM" id="SignalP"/>
    </source>
</evidence>
<evidence type="ECO:0000256" key="2">
    <source>
        <dbReference type="ARBA" id="ARBA00009865"/>
    </source>
</evidence>
<evidence type="ECO:0000256" key="1">
    <source>
        <dbReference type="ARBA" id="ARBA00004834"/>
    </source>
</evidence>
<proteinExistence type="inferred from homology"/>
<comment type="pathway">
    <text evidence="1">Glycan metabolism; L-arabinan degradation.</text>
</comment>
<dbReference type="EMBL" id="JBHUPB010000004">
    <property type="protein sequence ID" value="MFD2966771.1"/>
    <property type="molecule type" value="Genomic_DNA"/>
</dbReference>
<comment type="caution">
    <text evidence="7">The sequence shown here is derived from an EMBL/GenBank/DDBJ whole genome shotgun (WGS) entry which is preliminary data.</text>
</comment>
<sequence>MIKNTLLPFFCCVFIQFTSLCSYAQQAKFEHYLFVYFSGNSPDGEQVRYAVSEDGVNYRALHDGKPVIGSDSITLKKGIRDPHILRAEDGATFYMVLTDMRSSEGWQSNDGLILMKSKDLIHWEHTAIDFPSRFPKLKGFDRENLHAVWAPQTIWDAKKKRYLIYYTVGRHDWEYAVGDRFQPYFKIYYSYANKEFTDITEPKLLFDFGTAAIDADIIHDKQRDQFVLFFKDEGLSTTNKGLKTRNGILRATSSKLTGPYTAEYRHLHKTNAIVEGSSIFKLIDSDNYILMYDCYADGYYQFCISADLSNFKWLKNTDTKGNFTPRHGSVMPITTLELKRLMEAFDQ</sequence>
<dbReference type="Proteomes" id="UP001597525">
    <property type="component" value="Unassembled WGS sequence"/>
</dbReference>
<comment type="similarity">
    <text evidence="2 5">Belongs to the glycosyl hydrolase 43 family.</text>
</comment>
<reference evidence="8" key="1">
    <citation type="journal article" date="2019" name="Int. J. Syst. Evol. Microbiol.">
        <title>The Global Catalogue of Microorganisms (GCM) 10K type strain sequencing project: providing services to taxonomists for standard genome sequencing and annotation.</title>
        <authorList>
            <consortium name="The Broad Institute Genomics Platform"/>
            <consortium name="The Broad Institute Genome Sequencing Center for Infectious Disease"/>
            <person name="Wu L."/>
            <person name="Ma J."/>
        </authorList>
    </citation>
    <scope>NUCLEOTIDE SEQUENCE [LARGE SCALE GENOMIC DNA]</scope>
    <source>
        <strain evidence="8">KCTC 22814</strain>
    </source>
</reference>
<dbReference type="InterPro" id="IPR050727">
    <property type="entry name" value="GH43_arabinanases"/>
</dbReference>
<keyword evidence="8" id="KW-1185">Reference proteome</keyword>
<name>A0ABW6BBB8_9SPHI</name>
<dbReference type="GO" id="GO:0016787">
    <property type="term" value="F:hydrolase activity"/>
    <property type="evidence" value="ECO:0007669"/>
    <property type="project" value="UniProtKB-KW"/>
</dbReference>
<evidence type="ECO:0000256" key="4">
    <source>
        <dbReference type="ARBA" id="ARBA00023295"/>
    </source>
</evidence>
<evidence type="ECO:0000256" key="3">
    <source>
        <dbReference type="ARBA" id="ARBA00022801"/>
    </source>
</evidence>